<dbReference type="Proteomes" id="UP001108029">
    <property type="component" value="Unassembled WGS sequence"/>
</dbReference>
<feature type="compositionally biased region" description="Basic and acidic residues" evidence="1">
    <location>
        <begin position="534"/>
        <end position="543"/>
    </location>
</feature>
<accession>A0A9Q3VLG5</accession>
<feature type="transmembrane region" description="Helical" evidence="2">
    <location>
        <begin position="21"/>
        <end position="42"/>
    </location>
</feature>
<evidence type="ECO:0000313" key="4">
    <source>
        <dbReference type="Proteomes" id="UP001108029"/>
    </source>
</evidence>
<feature type="region of interest" description="Disordered" evidence="1">
    <location>
        <begin position="97"/>
        <end position="118"/>
    </location>
</feature>
<feature type="compositionally biased region" description="Low complexity" evidence="1">
    <location>
        <begin position="504"/>
        <end position="519"/>
    </location>
</feature>
<feature type="transmembrane region" description="Helical" evidence="2">
    <location>
        <begin position="73"/>
        <end position="92"/>
    </location>
</feature>
<evidence type="ECO:0000313" key="3">
    <source>
        <dbReference type="EMBL" id="MCD9873709.1"/>
    </source>
</evidence>
<dbReference type="EMBL" id="JAJSBI010000003">
    <property type="protein sequence ID" value="MCD9873709.1"/>
    <property type="molecule type" value="Genomic_DNA"/>
</dbReference>
<comment type="caution">
    <text evidence="3">The sequence shown here is derived from an EMBL/GenBank/DDBJ whole genome shotgun (WGS) entry which is preliminary data.</text>
</comment>
<dbReference type="RefSeq" id="WP_232647778.1">
    <property type="nucleotide sequence ID" value="NZ_JAJSBI010000003.1"/>
</dbReference>
<keyword evidence="2" id="KW-0472">Membrane</keyword>
<protein>
    <recommendedName>
        <fullName evidence="5">TPM domain-containing protein</fullName>
    </recommendedName>
</protein>
<evidence type="ECO:0008006" key="5">
    <source>
        <dbReference type="Google" id="ProtNLM"/>
    </source>
</evidence>
<dbReference type="AlphaFoldDB" id="A0A9Q3VLG5"/>
<reference evidence="3" key="1">
    <citation type="submission" date="2021-12" db="EMBL/GenBank/DDBJ databases">
        <authorList>
            <person name="Lee J.-H."/>
            <person name="Kim S.-B."/>
        </authorList>
    </citation>
    <scope>NUCLEOTIDE SEQUENCE</scope>
    <source>
        <strain evidence="3">NR30</strain>
    </source>
</reference>
<feature type="region of interest" description="Disordered" evidence="1">
    <location>
        <begin position="483"/>
        <end position="543"/>
    </location>
</feature>
<evidence type="ECO:0000256" key="2">
    <source>
        <dbReference type="SAM" id="Phobius"/>
    </source>
</evidence>
<name>A0A9Q3VLG5_9ACTN</name>
<proteinExistence type="predicted"/>
<sequence length="543" mass="56095">MTSSLIRGRPRRATAHISLRVLHTVVGGLAGLVWLVLPWMTISSDMPVPATRAHPAAASAAAPQQDGTSTVDLVLPLVAVGAAAVVAGYGYVRRTRRARTRTTPGGAPAPAGPHAPPLSELDERVRVLLAEADDWVRTSREELGFAEARSGADSVAPFLRAVRDAESELSAAFRMRQQYDDGVPEDETSRRHALTGMVGRCQEAGRRLDAEAAGFDLLRALGTADGLGEALEVAEGRFRALAARTAGAGATSAGLGRRYGSTAVEVVTGHAEQAKDRLVFATTRLNQARQAADMGADEDAARHLRAAEGAIAQADVFVAGVERLAADLASAAGLVPAALTGAEAELAAARTARTDAGDISAGELHARAAHADLVLAAVRDEVTAGPYDPLDALRLIVRGLGPVGVGREGVLSVAASLVARSAVAEADAYVMTHRGAVGSTARTRLAEAQRLLAEEPPELPATDALARRARELAERDVRVRGNPLAGAAEHESGTAGAVVGGVLLGPPSEGGPPASFGGPRTHVRRAESGSPDQGLRRSPPDRP</sequence>
<keyword evidence="2" id="KW-1133">Transmembrane helix</keyword>
<keyword evidence="2" id="KW-0812">Transmembrane</keyword>
<gene>
    <name evidence="3" type="ORF">LJ657_08500</name>
</gene>
<evidence type="ECO:0000256" key="1">
    <source>
        <dbReference type="SAM" id="MobiDB-lite"/>
    </source>
</evidence>
<organism evidence="3 4">
    <name type="scientific">Streptomyces guryensis</name>
    <dbReference type="NCBI Taxonomy" id="2886947"/>
    <lineage>
        <taxon>Bacteria</taxon>
        <taxon>Bacillati</taxon>
        <taxon>Actinomycetota</taxon>
        <taxon>Actinomycetes</taxon>
        <taxon>Kitasatosporales</taxon>
        <taxon>Streptomycetaceae</taxon>
        <taxon>Streptomyces</taxon>
    </lineage>
</organism>
<keyword evidence="4" id="KW-1185">Reference proteome</keyword>